<evidence type="ECO:0000313" key="2">
    <source>
        <dbReference type="EMBL" id="TPD56834.1"/>
    </source>
</evidence>
<protein>
    <submittedName>
        <fullName evidence="2">HEPN domain-containing protein</fullName>
    </submittedName>
</protein>
<accession>A0A501PA88</accession>
<dbReference type="AlphaFoldDB" id="A0A501PA88"/>
<name>A0A501PA88_9PROT</name>
<organism evidence="2 3">
    <name type="scientific">Emcibacter nanhaiensis</name>
    <dbReference type="NCBI Taxonomy" id="1505037"/>
    <lineage>
        <taxon>Bacteria</taxon>
        <taxon>Pseudomonadati</taxon>
        <taxon>Pseudomonadota</taxon>
        <taxon>Alphaproteobacteria</taxon>
        <taxon>Emcibacterales</taxon>
        <taxon>Emcibacteraceae</taxon>
        <taxon>Emcibacter</taxon>
    </lineage>
</organism>
<dbReference type="Proteomes" id="UP000319148">
    <property type="component" value="Unassembled WGS sequence"/>
</dbReference>
<dbReference type="OrthoDB" id="7442350at2"/>
<proteinExistence type="predicted"/>
<feature type="compositionally biased region" description="Basic and acidic residues" evidence="1">
    <location>
        <begin position="422"/>
        <end position="435"/>
    </location>
</feature>
<dbReference type="EMBL" id="VFIY01000019">
    <property type="protein sequence ID" value="TPD56834.1"/>
    <property type="molecule type" value="Genomic_DNA"/>
</dbReference>
<keyword evidence="3" id="KW-1185">Reference proteome</keyword>
<sequence>MQTHTLVQTQYLEPTMHTDLTAFPPSVQNDLDRLTRFLVMEYDAAARSGTSKKQKRSRIRSIILYGDPANHYTLLVIVNRLLPRFVWPVEQAEKAINNLPGLSAPVSLSFETQASANQKIRDGYFLYNDISETGTLLYQSGDKGLDLLTAPERPSVEEHHKLSQKHFGRVWPLTCSFLSSAYRQAAEQQNEAATLSLHLCAEQAYRAFLLTHSLHVPRSRDLSDLRALSEAIQPELAQAWTDQAQAFHNLKQAFTGTRFSSNFTVGAEELDRLFSCTDQLLRLVRFLCRKKLETLEEGSPDRPQIDQNTFMENAAREDLPLRPLPVDHDKDYIARSPELQKKLDRLFSSLFDLEDPCCQLVTISHVMKCLAWEGGDVEHDGISLMGDVTRERASLLKDKVYNIFDLIRELRVPDEELQNGKTIDRETKGDAEHPPYRSSRVA</sequence>
<gene>
    <name evidence="2" type="ORF">FIV46_17845</name>
</gene>
<dbReference type="Gene3D" id="1.20.120.330">
    <property type="entry name" value="Nucleotidyltransferases domain 2"/>
    <property type="match status" value="1"/>
</dbReference>
<evidence type="ECO:0000313" key="3">
    <source>
        <dbReference type="Proteomes" id="UP000319148"/>
    </source>
</evidence>
<feature type="region of interest" description="Disordered" evidence="1">
    <location>
        <begin position="418"/>
        <end position="442"/>
    </location>
</feature>
<comment type="caution">
    <text evidence="2">The sequence shown here is derived from an EMBL/GenBank/DDBJ whole genome shotgun (WGS) entry which is preliminary data.</text>
</comment>
<evidence type="ECO:0000256" key="1">
    <source>
        <dbReference type="SAM" id="MobiDB-lite"/>
    </source>
</evidence>
<reference evidence="3" key="1">
    <citation type="submission" date="2019-06" db="EMBL/GenBank/DDBJ databases">
        <title>The complete genome of Emcibacter congregatus ZYLT.</title>
        <authorList>
            <person name="Zhao Z."/>
        </authorList>
    </citation>
    <scope>NUCLEOTIDE SEQUENCE [LARGE SCALE GENOMIC DNA]</scope>
    <source>
        <strain evidence="3">MCCC 1A06723</strain>
    </source>
</reference>